<accession>A0AAN9ZAQ6</accession>
<feature type="compositionally biased region" description="Polar residues" evidence="2">
    <location>
        <begin position="1046"/>
        <end position="1056"/>
    </location>
</feature>
<organism evidence="3 4">
    <name type="scientific">Gryllus longicercus</name>
    <dbReference type="NCBI Taxonomy" id="2509291"/>
    <lineage>
        <taxon>Eukaryota</taxon>
        <taxon>Metazoa</taxon>
        <taxon>Ecdysozoa</taxon>
        <taxon>Arthropoda</taxon>
        <taxon>Hexapoda</taxon>
        <taxon>Insecta</taxon>
        <taxon>Pterygota</taxon>
        <taxon>Neoptera</taxon>
        <taxon>Polyneoptera</taxon>
        <taxon>Orthoptera</taxon>
        <taxon>Ensifera</taxon>
        <taxon>Gryllidea</taxon>
        <taxon>Grylloidea</taxon>
        <taxon>Gryllidae</taxon>
        <taxon>Gryllinae</taxon>
        <taxon>Gryllus</taxon>
    </lineage>
</organism>
<feature type="compositionally biased region" description="Basic and acidic residues" evidence="2">
    <location>
        <begin position="75"/>
        <end position="85"/>
    </location>
</feature>
<feature type="compositionally biased region" description="Polar residues" evidence="2">
    <location>
        <begin position="759"/>
        <end position="770"/>
    </location>
</feature>
<reference evidence="3 4" key="1">
    <citation type="submission" date="2024-03" db="EMBL/GenBank/DDBJ databases">
        <title>The genome assembly and annotation of the cricket Gryllus longicercus Weissman &amp; Gray.</title>
        <authorList>
            <person name="Szrajer S."/>
            <person name="Gray D."/>
            <person name="Ylla G."/>
        </authorList>
    </citation>
    <scope>NUCLEOTIDE SEQUENCE [LARGE SCALE GENOMIC DNA]</scope>
    <source>
        <strain evidence="3">DAG 2021-001</strain>
        <tissue evidence="3">Whole body minus gut</tissue>
    </source>
</reference>
<feature type="region of interest" description="Disordered" evidence="2">
    <location>
        <begin position="269"/>
        <end position="301"/>
    </location>
</feature>
<comment type="caution">
    <text evidence="3">The sequence shown here is derived from an EMBL/GenBank/DDBJ whole genome shotgun (WGS) entry which is preliminary data.</text>
</comment>
<evidence type="ECO:0000256" key="1">
    <source>
        <dbReference type="SAM" id="Coils"/>
    </source>
</evidence>
<feature type="coiled-coil region" evidence="1">
    <location>
        <begin position="213"/>
        <end position="240"/>
    </location>
</feature>
<dbReference type="GO" id="GO:0007098">
    <property type="term" value="P:centrosome cycle"/>
    <property type="evidence" value="ECO:0007669"/>
    <property type="project" value="InterPro"/>
</dbReference>
<evidence type="ECO:0000313" key="3">
    <source>
        <dbReference type="EMBL" id="KAK7869112.1"/>
    </source>
</evidence>
<protein>
    <submittedName>
        <fullName evidence="3">Uncharacterized protein</fullName>
    </submittedName>
</protein>
<feature type="compositionally biased region" description="Polar residues" evidence="2">
    <location>
        <begin position="997"/>
        <end position="1018"/>
    </location>
</feature>
<feature type="compositionally biased region" description="Low complexity" evidence="2">
    <location>
        <begin position="876"/>
        <end position="888"/>
    </location>
</feature>
<feature type="compositionally biased region" description="Gly residues" evidence="2">
    <location>
        <begin position="1"/>
        <end position="27"/>
    </location>
</feature>
<feature type="compositionally biased region" description="Low complexity" evidence="2">
    <location>
        <begin position="897"/>
        <end position="922"/>
    </location>
</feature>
<feature type="compositionally biased region" description="Polar residues" evidence="2">
    <location>
        <begin position="971"/>
        <end position="982"/>
    </location>
</feature>
<gene>
    <name evidence="3" type="ORF">R5R35_006583</name>
</gene>
<feature type="compositionally biased region" description="Acidic residues" evidence="2">
    <location>
        <begin position="271"/>
        <end position="283"/>
    </location>
</feature>
<feature type="compositionally biased region" description="Basic and acidic residues" evidence="2">
    <location>
        <begin position="700"/>
        <end position="710"/>
    </location>
</feature>
<keyword evidence="1" id="KW-0175">Coiled coil</keyword>
<dbReference type="PANTHER" id="PTHR34343:SF1">
    <property type="entry name" value="SEROLOGICALLY DEFINED COLON CANCER ANTIGEN 8"/>
    <property type="match status" value="1"/>
</dbReference>
<dbReference type="GO" id="GO:0035148">
    <property type="term" value="P:tube formation"/>
    <property type="evidence" value="ECO:0007669"/>
    <property type="project" value="TreeGrafter"/>
</dbReference>
<feature type="compositionally biased region" description="Polar residues" evidence="2">
    <location>
        <begin position="797"/>
        <end position="809"/>
    </location>
</feature>
<feature type="coiled-coil region" evidence="1">
    <location>
        <begin position="310"/>
        <end position="598"/>
    </location>
</feature>
<name>A0AAN9ZAQ6_9ORTH</name>
<dbReference type="GO" id="GO:0030010">
    <property type="term" value="P:establishment of cell polarity"/>
    <property type="evidence" value="ECO:0007669"/>
    <property type="project" value="TreeGrafter"/>
</dbReference>
<dbReference type="GO" id="GO:0001764">
    <property type="term" value="P:neuron migration"/>
    <property type="evidence" value="ECO:0007669"/>
    <property type="project" value="TreeGrafter"/>
</dbReference>
<feature type="compositionally biased region" description="Polar residues" evidence="2">
    <location>
        <begin position="864"/>
        <end position="875"/>
    </location>
</feature>
<feature type="region of interest" description="Disordered" evidence="2">
    <location>
        <begin position="1"/>
        <end position="28"/>
    </location>
</feature>
<dbReference type="InterPro" id="IPR031887">
    <property type="entry name" value="SDCCAG8"/>
</dbReference>
<evidence type="ECO:0000256" key="2">
    <source>
        <dbReference type="SAM" id="MobiDB-lite"/>
    </source>
</evidence>
<dbReference type="GO" id="GO:0005814">
    <property type="term" value="C:centriole"/>
    <property type="evidence" value="ECO:0007669"/>
    <property type="project" value="TreeGrafter"/>
</dbReference>
<dbReference type="AlphaFoldDB" id="A0AAN9ZAQ6"/>
<feature type="compositionally biased region" description="Low complexity" evidence="2">
    <location>
        <begin position="717"/>
        <end position="730"/>
    </location>
</feature>
<feature type="coiled-coil region" evidence="1">
    <location>
        <begin position="635"/>
        <end position="680"/>
    </location>
</feature>
<evidence type="ECO:0000313" key="4">
    <source>
        <dbReference type="Proteomes" id="UP001378592"/>
    </source>
</evidence>
<feature type="region of interest" description="Disordered" evidence="2">
    <location>
        <begin position="110"/>
        <end position="159"/>
    </location>
</feature>
<feature type="region of interest" description="Disordered" evidence="2">
    <location>
        <begin position="598"/>
        <end position="617"/>
    </location>
</feature>
<feature type="compositionally biased region" description="Polar residues" evidence="2">
    <location>
        <begin position="731"/>
        <end position="748"/>
    </location>
</feature>
<dbReference type="PANTHER" id="PTHR34343">
    <property type="entry name" value="SEROLOGICALLY DEFINED COLON CANCER ANTIGEN 8"/>
    <property type="match status" value="1"/>
</dbReference>
<dbReference type="Pfam" id="PF15964">
    <property type="entry name" value="CCCAP"/>
    <property type="match status" value="1"/>
</dbReference>
<keyword evidence="4" id="KW-1185">Reference proteome</keyword>
<feature type="region of interest" description="Disordered" evidence="2">
    <location>
        <begin position="700"/>
        <end position="1088"/>
    </location>
</feature>
<feature type="compositionally biased region" description="Basic residues" evidence="2">
    <location>
        <begin position="62"/>
        <end position="73"/>
    </location>
</feature>
<dbReference type="Proteomes" id="UP001378592">
    <property type="component" value="Unassembled WGS sequence"/>
</dbReference>
<feature type="compositionally biased region" description="Basic residues" evidence="2">
    <location>
        <begin position="288"/>
        <end position="298"/>
    </location>
</feature>
<feature type="compositionally biased region" description="Low complexity" evidence="2">
    <location>
        <begin position="48"/>
        <end position="59"/>
    </location>
</feature>
<sequence length="1088" mass="122969">MLGGGGGGGAGIGRRSGGGGGGGGVGSLLGRPRLSALRTYLRPRSAHLAPAAAGAAAADMARHKKAKARKATGFHKMDSSKKRSPDYTDIAYREAVARLRYLLAESYSPQATPTKIPHVRSNKPEDSGDETDASMAVSDRSRPRHHHHVHPPPSPYRSPYFGAKRSLYTDIVPKTTQLTSTLQVPKIVDGAGSAVTNSKTDGQQPPPELMAFIERQEDYIEQLEKESQYCREELTNLLSKVKDIISENEGLHEKEKSGILKSVFEYLTSGGEEEEEDDDEDEVEEKRDRKKSPTKKKRLEGPSIVFESRISELEAQLTQTKIELRKAQEEAEMLKKKYGGLEPGSVMDSATSPGIESYKKQIDALQREKEELADNLAKLSSAVSHMRDKEADASQKVKRSFDMVDQAQFEKAQAELEVRRLKDELERQHEKLRDLLQEQGRRVQDERTQAERRYAQQVEQLTCDLSAQWDTAGKLQLELEKQRRTESELRRELQQKSAIIEELKKELQTKIAGLQSEATQSAAERGSLEQELAASRLVTERAEREARQESARLQAEITALRQRLDRADADLLHSRRENLRLSEQIASLERELNLAKMMKESSDKPSGEGPSSNTSREKELTSMIMNMEAKHVQTVGELESMIQTQTDLMEKLKDECRSLTQKLEESSARHKEEMAGLQSNVGYLSSKLEAFEAQDWRDDNYVEGNERGPEHGFALDQQYEQQPQYEAQPAFESQSEYEPQPGYETQQPGAYPQHEQEYAPQSTFQSQPEYSQHEQEYAPQSTYQSEPEYKQHEQEYAAQQPTYQSQPEYNQREQEFAQQSTYQPQSEYDQHEQEYQQQPTNESKPEYQPSEQYQSQPNYGAKSSYGSDSDYSAKTEQQQPSYEQQPEYTSQSDYSGSQAQYQAPEPQYQPQTQQSYQQGSPAREFYPEAPRTQQAFRKQSSSEQVPPSPRRSRPVSRQGSGSDQLPPVSPSTPQRFFRQGSSELPPRSPSRAAIASKKQSSTELQQSYTPASNYQTQHGIEPTPHPYTEQFGAYDDRQSTEYIAETQPQLSRQPSAESHIATRPPSVEPQWQGPGSNMSPQGPPPPQP</sequence>
<dbReference type="EMBL" id="JAZDUA010000079">
    <property type="protein sequence ID" value="KAK7869112.1"/>
    <property type="molecule type" value="Genomic_DNA"/>
</dbReference>
<dbReference type="GO" id="GO:0005813">
    <property type="term" value="C:centrosome"/>
    <property type="evidence" value="ECO:0007669"/>
    <property type="project" value="InterPro"/>
</dbReference>
<proteinExistence type="predicted"/>
<feature type="compositionally biased region" description="Polar residues" evidence="2">
    <location>
        <begin position="849"/>
        <end position="858"/>
    </location>
</feature>
<feature type="region of interest" description="Disordered" evidence="2">
    <location>
        <begin position="48"/>
        <end position="85"/>
    </location>
</feature>